<dbReference type="EMBL" id="BARU01001778">
    <property type="protein sequence ID" value="GAH20667.1"/>
    <property type="molecule type" value="Genomic_DNA"/>
</dbReference>
<protein>
    <submittedName>
        <fullName evidence="1">Uncharacterized protein</fullName>
    </submittedName>
</protein>
<comment type="caution">
    <text evidence="1">The sequence shown here is derived from an EMBL/GenBank/DDBJ whole genome shotgun (WGS) entry which is preliminary data.</text>
</comment>
<evidence type="ECO:0000313" key="1">
    <source>
        <dbReference type="EMBL" id="GAH20667.1"/>
    </source>
</evidence>
<reference evidence="1" key="1">
    <citation type="journal article" date="2014" name="Front. Microbiol.">
        <title>High frequency of phylogenetically diverse reductive dehalogenase-homologous genes in deep subseafloor sedimentary metagenomes.</title>
        <authorList>
            <person name="Kawai M."/>
            <person name="Futagami T."/>
            <person name="Toyoda A."/>
            <person name="Takaki Y."/>
            <person name="Nishi S."/>
            <person name="Hori S."/>
            <person name="Arai W."/>
            <person name="Tsubouchi T."/>
            <person name="Morono Y."/>
            <person name="Uchiyama I."/>
            <person name="Ito T."/>
            <person name="Fujiyama A."/>
            <person name="Inagaki F."/>
            <person name="Takami H."/>
        </authorList>
    </citation>
    <scope>NUCLEOTIDE SEQUENCE</scope>
    <source>
        <strain evidence="1">Expedition CK06-06</strain>
    </source>
</reference>
<organism evidence="1">
    <name type="scientific">marine sediment metagenome</name>
    <dbReference type="NCBI Taxonomy" id="412755"/>
    <lineage>
        <taxon>unclassified sequences</taxon>
        <taxon>metagenomes</taxon>
        <taxon>ecological metagenomes</taxon>
    </lineage>
</organism>
<sequence length="87" mass="10267">MQVHIGPRLEGCIICRTLETTYTGDSIDVLLLDPDFLVFHYEKLDIVDFQITIPLQFDTHKYIYAIVIKWDADFQYFSGFYRIDKPS</sequence>
<proteinExistence type="predicted"/>
<name>X1DKE4_9ZZZZ</name>
<accession>X1DKE4</accession>
<gene>
    <name evidence="1" type="ORF">S03H2_04474</name>
</gene>
<dbReference type="AlphaFoldDB" id="X1DKE4"/>